<dbReference type="InterPro" id="IPR017853">
    <property type="entry name" value="GH"/>
</dbReference>
<dbReference type="AlphaFoldDB" id="A0AAW9J2V4"/>
<protein>
    <submittedName>
        <fullName evidence="1">Family 1 glycosylhydrolase</fullName>
    </submittedName>
</protein>
<name>A0AAW9J2V4_CLOPF</name>
<evidence type="ECO:0000313" key="1">
    <source>
        <dbReference type="EMBL" id="MDZ5035046.1"/>
    </source>
</evidence>
<dbReference type="Gene3D" id="3.20.20.80">
    <property type="entry name" value="Glycosidases"/>
    <property type="match status" value="1"/>
</dbReference>
<feature type="non-terminal residue" evidence="1">
    <location>
        <position position="36"/>
    </location>
</feature>
<dbReference type="SUPFAM" id="SSF51445">
    <property type="entry name" value="(Trans)glycosidases"/>
    <property type="match status" value="1"/>
</dbReference>
<dbReference type="GO" id="GO:0004553">
    <property type="term" value="F:hydrolase activity, hydrolyzing O-glycosyl compounds"/>
    <property type="evidence" value="ECO:0007669"/>
    <property type="project" value="InterPro"/>
</dbReference>
<dbReference type="InterPro" id="IPR001360">
    <property type="entry name" value="Glyco_hydro_1"/>
</dbReference>
<dbReference type="Proteomes" id="UP001289066">
    <property type="component" value="Unassembled WGS sequence"/>
</dbReference>
<organism evidence="1 2">
    <name type="scientific">Clostridium perfringens</name>
    <dbReference type="NCBI Taxonomy" id="1502"/>
    <lineage>
        <taxon>Bacteria</taxon>
        <taxon>Bacillati</taxon>
        <taxon>Bacillota</taxon>
        <taxon>Clostridia</taxon>
        <taxon>Eubacteriales</taxon>
        <taxon>Clostridiaceae</taxon>
        <taxon>Clostridium</taxon>
    </lineage>
</organism>
<accession>A0AAW9J2V4</accession>
<sequence>MTFPKNFLWGGAISANQCEGAYDVDGKGLSSADIAT</sequence>
<reference evidence="1" key="1">
    <citation type="submission" date="2019-11" db="EMBL/GenBank/DDBJ databases">
        <title>Characterization of Clostridium perfringens isolates from swine manure treated agricultural soils.</title>
        <authorList>
            <person name="Wushke S.T."/>
        </authorList>
    </citation>
    <scope>NUCLEOTIDE SEQUENCE</scope>
    <source>
        <strain evidence="1">X15</strain>
    </source>
</reference>
<comment type="caution">
    <text evidence="1">The sequence shown here is derived from an EMBL/GenBank/DDBJ whole genome shotgun (WGS) entry which is preliminary data.</text>
</comment>
<dbReference type="InterPro" id="IPR033132">
    <property type="entry name" value="GH_1_N_CS"/>
</dbReference>
<dbReference type="EMBL" id="WNVG01001201">
    <property type="protein sequence ID" value="MDZ5035046.1"/>
    <property type="molecule type" value="Genomic_DNA"/>
</dbReference>
<proteinExistence type="predicted"/>
<dbReference type="Pfam" id="PF00232">
    <property type="entry name" value="Glyco_hydro_1"/>
    <property type="match status" value="1"/>
</dbReference>
<dbReference type="GO" id="GO:0005975">
    <property type="term" value="P:carbohydrate metabolic process"/>
    <property type="evidence" value="ECO:0007669"/>
    <property type="project" value="InterPro"/>
</dbReference>
<evidence type="ECO:0000313" key="2">
    <source>
        <dbReference type="Proteomes" id="UP001289066"/>
    </source>
</evidence>
<dbReference type="PROSITE" id="PS00653">
    <property type="entry name" value="GLYCOSYL_HYDROL_F1_2"/>
    <property type="match status" value="1"/>
</dbReference>
<gene>
    <name evidence="1" type="ORF">GNF81_20385</name>
</gene>